<name>A0ABT6D305_9MICC</name>
<dbReference type="Proteomes" id="UP001220456">
    <property type="component" value="Unassembled WGS sequence"/>
</dbReference>
<keyword evidence="4" id="KW-0804">Transcription</keyword>
<dbReference type="Pfam" id="PF03861">
    <property type="entry name" value="ANTAR"/>
    <property type="match status" value="1"/>
</dbReference>
<dbReference type="InterPro" id="IPR005561">
    <property type="entry name" value="ANTAR"/>
</dbReference>
<feature type="domain" description="ANTAR" evidence="5">
    <location>
        <begin position="150"/>
        <end position="211"/>
    </location>
</feature>
<dbReference type="SUPFAM" id="SSF55781">
    <property type="entry name" value="GAF domain-like"/>
    <property type="match status" value="1"/>
</dbReference>
<dbReference type="PROSITE" id="PS50921">
    <property type="entry name" value="ANTAR"/>
    <property type="match status" value="1"/>
</dbReference>
<dbReference type="EMBL" id="JAROKN010000069">
    <property type="protein sequence ID" value="MDF9279284.1"/>
    <property type="molecule type" value="Genomic_DNA"/>
</dbReference>
<protein>
    <submittedName>
        <fullName evidence="6">GAF and ANTAR domain-containing protein</fullName>
    </submittedName>
</protein>
<keyword evidence="2" id="KW-0418">Kinase</keyword>
<evidence type="ECO:0000256" key="2">
    <source>
        <dbReference type="ARBA" id="ARBA00022777"/>
    </source>
</evidence>
<reference evidence="6 7" key="1">
    <citation type="journal article" date="2023" name="Int. J. Syst. Evol. Microbiol.">
        <title>Arthrobacter vasquezii sp. nov., isolated from a soil sample from Union Glacier, Antarctica.</title>
        <authorList>
            <person name="Valenzuela-Ibaceta F."/>
            <person name="Carrasco V."/>
            <person name="Lagos-Moraga S."/>
            <person name="Dietz-Vargas C."/>
            <person name="Navarro C.A."/>
            <person name="Perez-Donoso J.M."/>
        </authorList>
    </citation>
    <scope>NUCLEOTIDE SEQUENCE [LARGE SCALE GENOMIC DNA]</scope>
    <source>
        <strain evidence="6 7">EH-1B-1</strain>
    </source>
</reference>
<evidence type="ECO:0000256" key="4">
    <source>
        <dbReference type="ARBA" id="ARBA00023163"/>
    </source>
</evidence>
<keyword evidence="7" id="KW-1185">Reference proteome</keyword>
<evidence type="ECO:0000313" key="6">
    <source>
        <dbReference type="EMBL" id="MDF9279284.1"/>
    </source>
</evidence>
<sequence>MSELARELQSAETEEAILSDLVQAAVEIIPGTDEASISVVLGRKNVDSHAPTGDLPAQVDALQMKVGQGPCLDAVFNERTVLVADMSKETRWPKFSRAAYQLGAHSMLSFQLYVEGDNLGALNLYGRQVGAFTEESEHVGLLVAAHAAVVFADYQKLDQYKQAMDTRDLIGQAKGILMERFKINDQQAFVILTKASSLTNTKLRDVAVHLAHTGEILAEVNAEG</sequence>
<dbReference type="InterPro" id="IPR012074">
    <property type="entry name" value="GAF_ANTAR"/>
</dbReference>
<dbReference type="InterPro" id="IPR029016">
    <property type="entry name" value="GAF-like_dom_sf"/>
</dbReference>
<gene>
    <name evidence="6" type="ORF">P4U43_15955</name>
</gene>
<evidence type="ECO:0000256" key="1">
    <source>
        <dbReference type="ARBA" id="ARBA00022679"/>
    </source>
</evidence>
<dbReference type="InterPro" id="IPR003018">
    <property type="entry name" value="GAF"/>
</dbReference>
<dbReference type="InterPro" id="IPR011006">
    <property type="entry name" value="CheY-like_superfamily"/>
</dbReference>
<organism evidence="6 7">
    <name type="scientific">Arthrobacter vasquezii</name>
    <dbReference type="NCBI Taxonomy" id="2977629"/>
    <lineage>
        <taxon>Bacteria</taxon>
        <taxon>Bacillati</taxon>
        <taxon>Actinomycetota</taxon>
        <taxon>Actinomycetes</taxon>
        <taxon>Micrococcales</taxon>
        <taxon>Micrococcaceae</taxon>
        <taxon>Arthrobacter</taxon>
    </lineage>
</organism>
<keyword evidence="1" id="KW-0808">Transferase</keyword>
<evidence type="ECO:0000256" key="3">
    <source>
        <dbReference type="ARBA" id="ARBA00023015"/>
    </source>
</evidence>
<evidence type="ECO:0000259" key="5">
    <source>
        <dbReference type="PROSITE" id="PS50921"/>
    </source>
</evidence>
<dbReference type="InterPro" id="IPR036388">
    <property type="entry name" value="WH-like_DNA-bd_sf"/>
</dbReference>
<evidence type="ECO:0000313" key="7">
    <source>
        <dbReference type="Proteomes" id="UP001220456"/>
    </source>
</evidence>
<dbReference type="RefSeq" id="WP_277359629.1">
    <property type="nucleotide sequence ID" value="NZ_JAROKN010000069.1"/>
</dbReference>
<accession>A0ABT6D305</accession>
<dbReference type="Gene3D" id="1.10.10.10">
    <property type="entry name" value="Winged helix-like DNA-binding domain superfamily/Winged helix DNA-binding domain"/>
    <property type="match status" value="1"/>
</dbReference>
<comment type="caution">
    <text evidence="6">The sequence shown here is derived from an EMBL/GenBank/DDBJ whole genome shotgun (WGS) entry which is preliminary data.</text>
</comment>
<dbReference type="Pfam" id="PF13185">
    <property type="entry name" value="GAF_2"/>
    <property type="match status" value="1"/>
</dbReference>
<keyword evidence="3" id="KW-0805">Transcription regulation</keyword>
<dbReference type="Gene3D" id="3.30.450.40">
    <property type="match status" value="1"/>
</dbReference>
<dbReference type="SUPFAM" id="SSF52172">
    <property type="entry name" value="CheY-like"/>
    <property type="match status" value="1"/>
</dbReference>
<dbReference type="PIRSF" id="PIRSF036625">
    <property type="entry name" value="GAF_ANTAR"/>
    <property type="match status" value="1"/>
</dbReference>
<dbReference type="SMART" id="SM01012">
    <property type="entry name" value="ANTAR"/>
    <property type="match status" value="1"/>
</dbReference>
<proteinExistence type="predicted"/>